<keyword evidence="9" id="KW-1185">Reference proteome</keyword>
<dbReference type="InterPro" id="IPR023213">
    <property type="entry name" value="CAT-like_dom_sf"/>
</dbReference>
<dbReference type="Proteomes" id="UP000251213">
    <property type="component" value="Unassembled WGS sequence"/>
</dbReference>
<dbReference type="SUPFAM" id="SSF56801">
    <property type="entry name" value="Acetyl-CoA synthetase-like"/>
    <property type="match status" value="2"/>
</dbReference>
<dbReference type="PROSITE" id="PS50075">
    <property type="entry name" value="CARRIER"/>
    <property type="match status" value="2"/>
</dbReference>
<dbReference type="SMART" id="SM00823">
    <property type="entry name" value="PKS_PP"/>
    <property type="match status" value="2"/>
</dbReference>
<dbReference type="InterPro" id="IPR009081">
    <property type="entry name" value="PP-bd_ACP"/>
</dbReference>
<dbReference type="GO" id="GO:0031177">
    <property type="term" value="F:phosphopantetheine binding"/>
    <property type="evidence" value="ECO:0007669"/>
    <property type="project" value="InterPro"/>
</dbReference>
<dbReference type="GO" id="GO:0003824">
    <property type="term" value="F:catalytic activity"/>
    <property type="evidence" value="ECO:0007669"/>
    <property type="project" value="InterPro"/>
</dbReference>
<dbReference type="PROSITE" id="PS00012">
    <property type="entry name" value="PHOSPHOPANTETHEINE"/>
    <property type="match status" value="1"/>
</dbReference>
<proteinExistence type="inferred from homology"/>
<dbReference type="GO" id="GO:0008610">
    <property type="term" value="P:lipid biosynthetic process"/>
    <property type="evidence" value="ECO:0007669"/>
    <property type="project" value="UniProtKB-ARBA"/>
</dbReference>
<dbReference type="InterPro" id="IPR045851">
    <property type="entry name" value="AMP-bd_C_sf"/>
</dbReference>
<evidence type="ECO:0000313" key="9">
    <source>
        <dbReference type="Proteomes" id="UP000251213"/>
    </source>
</evidence>
<dbReference type="OrthoDB" id="9765680at2"/>
<dbReference type="FunFam" id="3.30.300.30:FF:000010">
    <property type="entry name" value="Enterobactin synthetase component F"/>
    <property type="match status" value="1"/>
</dbReference>
<evidence type="ECO:0000313" key="8">
    <source>
        <dbReference type="EMBL" id="RAL24620.1"/>
    </source>
</evidence>
<name>A0A364K5G4_9BACL</name>
<dbReference type="Gene3D" id="3.30.300.30">
    <property type="match status" value="2"/>
</dbReference>
<dbReference type="GO" id="GO:0072330">
    <property type="term" value="P:monocarboxylic acid biosynthetic process"/>
    <property type="evidence" value="ECO:0007669"/>
    <property type="project" value="UniProtKB-ARBA"/>
</dbReference>
<dbReference type="InterPro" id="IPR000873">
    <property type="entry name" value="AMP-dep_synth/lig_dom"/>
</dbReference>
<dbReference type="Gene3D" id="3.30.559.10">
    <property type="entry name" value="Chloramphenicol acetyltransferase-like domain"/>
    <property type="match status" value="1"/>
</dbReference>
<dbReference type="PANTHER" id="PTHR45527:SF1">
    <property type="entry name" value="FATTY ACID SYNTHASE"/>
    <property type="match status" value="1"/>
</dbReference>
<dbReference type="PROSITE" id="PS00455">
    <property type="entry name" value="AMP_BINDING"/>
    <property type="match status" value="2"/>
</dbReference>
<dbReference type="InterPro" id="IPR020845">
    <property type="entry name" value="AMP-binding_CS"/>
</dbReference>
<evidence type="ECO:0000256" key="3">
    <source>
        <dbReference type="ARBA" id="ARBA00022450"/>
    </source>
</evidence>
<sequence>MLEWNCTDVDLPQICLHQLFERQAQQTPDLEAVVIGNELITYQELNKRANQIAHFLVEMGVKPNTPVGLFMERSIDMVVVLVGVLKSGGAYLPIDPEVPKERVHQILQEAKSPLCICNNDLQELRHSELTSFVILEEVKDIISLLPEHNLDVNVTPDDMVSVYYTSGTTGTPKCVANIHRGYVNKMLAMQRAYQLKIGETLLQKASIAFDDSSVEIFWPLISGGRVALMEPGLHRDPRAIVEALIHYKVTYMYVVSSMLSRILEEIREDERDSFIGLKGVFAGADPLTSDIVDRFFKKLPGKLYNTWGSTEVSIDATIHTCTLDDLHEDGVICIGKPFDNVYVYILDEKMHPVPVGEVGDLYVAGVGVSRGYLNQSKRNAKVFLQNPFQEGTMYKTGDKGYYRPDGSIMFLGRVDNQVKIRGIRIELEEIEKVLRKEQKVKEAIVLLREEIPGIKRLVAYVVLHGGEELTISQLKAGMKNYLPQYMMPHFIIFLDKMPLNQNNKINKKALPAPSAIRPNVESEYVAPSSELEEWLTGIFAEVLHIEKVGIKDDFFELGGDSISATQVMTRIRAFLDQDAPLKLLFEHKTVAELASYFHDYEPANEVKTIQQIPRNREAFPASFAQERLWIMQELDKNQPVYNEPIAFRIKGHLNSTALIHALQKIVERHETLRTSFKMEDEQLTQVIVDELKLDIPVYDLTTMPTEERKDYAHKVMYGDARKPFELQTAPLFRAMLFKLKDEEWFLYMNMHHIITDAWSFLVLLKELNILYDAFQNDKLCPLEPLSFQYLDFSSRQRNWLERGEITRQLDFWKADLEGMPTVLQLPTDYPRPAVLTYDGDKLYFSIDSSLVKRIRELAKSSHASEYMVFLSAFNLLLHRYSGQKEILIGSPTANRNQHGLEHLIGFFVNTLVIKSIYKPGTSFFDYFNEVKERCFTIFHHQDVPFERLVSELQPERNMDYSPLVQVMFAFQNKMEESLELPGLNVELINLNNHTAKYDMTMFLTENSREEYQGVLEFNSNLFKKSTIERLVENFVTLLEQVVLDSKKELAAYSIVSGAELAQIMKLNDTDHEFEMCCLHELFERQAQLTPDHTAVVFGDESLTYRELDVLSNQLAHYLISEKGIGPDQIISICIERSIEIVVGLLGILKAGGAFLPLDTESPPERWRQIIMNSGSKLCLTQLSLSQSLPNDMMDVVVLELNHKDIFATASKDKPMVHVTPEHLVSVYYTSGSTGVPKGVANLHKGWVNRMIWMQRYFKLKPGETVLQKTTLTFDDAAVEFFWPLMVGGRIALMKPNLHRDPRAILDDAIQYQAVHLQFVPSMLNMVLDEITPEDIKKLSSLRSCISSGEALSPKTVNRFFETMPGTLNNTWGATEVSIDSTIHTCTIEDTKDTGPVCVGKPIDNNYVYILDEHLQPVPIGVVGDLYLAGVGLAREYLNDSEKTDRAFISNPFTSGERMYKTGDRGYFREDGSIKFIGRADNQVKIRGMRVELGEIENVLQKHPLVKDVVVVIKKETDDLKRLIAFIIPSDPEGIREDKEIRNYLKSKLPEYMVPSFLFYLEQFPLNSNGKVDRNQLLQQDLVFHLDHESYVAPQSMAEIALAEIWMDLLKLNRVGVLDRFFELGGHSLLATQVLSRIRRRFGVEIPLQEIFLKETIQELALELEEQLIRKIENMSDEEASMLLEQLDESSIS</sequence>
<dbReference type="Gene3D" id="3.30.559.30">
    <property type="entry name" value="Nonribosomal peptide synthetase, condensation domain"/>
    <property type="match status" value="1"/>
</dbReference>
<dbReference type="InterPro" id="IPR042099">
    <property type="entry name" value="ANL_N_sf"/>
</dbReference>
<dbReference type="InterPro" id="IPR001242">
    <property type="entry name" value="Condensation_dom"/>
</dbReference>
<dbReference type="EMBL" id="QJKK01000004">
    <property type="protein sequence ID" value="RAL24620.1"/>
    <property type="molecule type" value="Genomic_DNA"/>
</dbReference>
<keyword evidence="3" id="KW-0596">Phosphopantetheine</keyword>
<feature type="domain" description="Carrier" evidence="7">
    <location>
        <begin position="1592"/>
        <end position="1667"/>
    </location>
</feature>
<dbReference type="GO" id="GO:0017000">
    <property type="term" value="P:antibiotic biosynthetic process"/>
    <property type="evidence" value="ECO:0007669"/>
    <property type="project" value="UniProtKB-KW"/>
</dbReference>
<dbReference type="CDD" id="cd19531">
    <property type="entry name" value="LCL_NRPS-like"/>
    <property type="match status" value="1"/>
</dbReference>
<dbReference type="GO" id="GO:0043041">
    <property type="term" value="P:amino acid activation for nonribosomal peptide biosynthetic process"/>
    <property type="evidence" value="ECO:0007669"/>
    <property type="project" value="TreeGrafter"/>
</dbReference>
<keyword evidence="5" id="KW-0045">Antibiotic biosynthesis</keyword>
<feature type="coiled-coil region" evidence="6">
    <location>
        <begin position="420"/>
        <end position="450"/>
    </location>
</feature>
<dbReference type="InterPro" id="IPR020806">
    <property type="entry name" value="PKS_PP-bd"/>
</dbReference>
<reference evidence="8 9" key="2">
    <citation type="submission" date="2018-06" db="EMBL/GenBank/DDBJ databases">
        <authorList>
            <person name="Zhirakovskaya E."/>
        </authorList>
    </citation>
    <scope>NUCLEOTIDE SEQUENCE [LARGE SCALE GENOMIC DNA]</scope>
    <source>
        <strain evidence="8 9">FBKL4.011</strain>
    </source>
</reference>
<dbReference type="Gene3D" id="1.10.1200.10">
    <property type="entry name" value="ACP-like"/>
    <property type="match status" value="2"/>
</dbReference>
<dbReference type="Gene3D" id="3.40.50.12780">
    <property type="entry name" value="N-terminal domain of ligase-like"/>
    <property type="match status" value="2"/>
</dbReference>
<dbReference type="NCBIfam" id="NF003417">
    <property type="entry name" value="PRK04813.1"/>
    <property type="match status" value="2"/>
</dbReference>
<evidence type="ECO:0000256" key="4">
    <source>
        <dbReference type="ARBA" id="ARBA00022553"/>
    </source>
</evidence>
<dbReference type="InterPro" id="IPR025110">
    <property type="entry name" value="AMP-bd_C"/>
</dbReference>
<comment type="cofactor">
    <cofactor evidence="1">
        <name>pantetheine 4'-phosphate</name>
        <dbReference type="ChEBI" id="CHEBI:47942"/>
    </cofactor>
</comment>
<dbReference type="SUPFAM" id="SSF52777">
    <property type="entry name" value="CoA-dependent acyltransferases"/>
    <property type="match status" value="2"/>
</dbReference>
<feature type="domain" description="Carrier" evidence="7">
    <location>
        <begin position="526"/>
        <end position="601"/>
    </location>
</feature>
<dbReference type="Pfam" id="PF13193">
    <property type="entry name" value="AMP-binding_C"/>
    <property type="match status" value="2"/>
</dbReference>
<evidence type="ECO:0000256" key="5">
    <source>
        <dbReference type="ARBA" id="ARBA00023194"/>
    </source>
</evidence>
<dbReference type="NCBIfam" id="TIGR01733">
    <property type="entry name" value="AA-adenyl-dom"/>
    <property type="match status" value="2"/>
</dbReference>
<evidence type="ECO:0000256" key="2">
    <source>
        <dbReference type="ARBA" id="ARBA00006432"/>
    </source>
</evidence>
<reference evidence="8 9" key="1">
    <citation type="submission" date="2018-06" db="EMBL/GenBank/DDBJ databases">
        <title>Thermoflavimicrobium daqus sp. nov., a thermophilic microbe isolated from Moutai-flavour Daqu.</title>
        <authorList>
            <person name="Wang X."/>
            <person name="Zhou H."/>
        </authorList>
    </citation>
    <scope>NUCLEOTIDE SEQUENCE [LARGE SCALE GENOMIC DNA]</scope>
    <source>
        <strain evidence="8 9">FBKL4.011</strain>
    </source>
</reference>
<dbReference type="PANTHER" id="PTHR45527">
    <property type="entry name" value="NONRIBOSOMAL PEPTIDE SYNTHETASE"/>
    <property type="match status" value="1"/>
</dbReference>
<dbReference type="SUPFAM" id="SSF47336">
    <property type="entry name" value="ACP-like"/>
    <property type="match status" value="2"/>
</dbReference>
<dbReference type="FunFam" id="1.10.1200.10:FF:000005">
    <property type="entry name" value="Nonribosomal peptide synthetase 1"/>
    <property type="match status" value="1"/>
</dbReference>
<dbReference type="CDD" id="cd05930">
    <property type="entry name" value="A_NRPS"/>
    <property type="match status" value="2"/>
</dbReference>
<dbReference type="InterPro" id="IPR006162">
    <property type="entry name" value="Ppantetheine_attach_site"/>
</dbReference>
<comment type="caution">
    <text evidence="8">The sequence shown here is derived from an EMBL/GenBank/DDBJ whole genome shotgun (WGS) entry which is preliminary data.</text>
</comment>
<evidence type="ECO:0000256" key="1">
    <source>
        <dbReference type="ARBA" id="ARBA00001957"/>
    </source>
</evidence>
<keyword evidence="6" id="KW-0175">Coiled coil</keyword>
<evidence type="ECO:0000256" key="6">
    <source>
        <dbReference type="SAM" id="Coils"/>
    </source>
</evidence>
<protein>
    <submittedName>
        <fullName evidence="8">Non-ribosomal peptide synthetase</fullName>
    </submittedName>
</protein>
<dbReference type="InterPro" id="IPR036736">
    <property type="entry name" value="ACP-like_sf"/>
</dbReference>
<dbReference type="Pfam" id="PF00550">
    <property type="entry name" value="PP-binding"/>
    <property type="match status" value="2"/>
</dbReference>
<accession>A0A364K5G4</accession>
<evidence type="ECO:0000259" key="7">
    <source>
        <dbReference type="PROSITE" id="PS50075"/>
    </source>
</evidence>
<dbReference type="FunFam" id="1.10.1200.10:FF:000016">
    <property type="entry name" value="Non-ribosomal peptide synthase"/>
    <property type="match status" value="1"/>
</dbReference>
<dbReference type="FunFam" id="3.40.50.980:FF:000001">
    <property type="entry name" value="Non-ribosomal peptide synthetase"/>
    <property type="match status" value="2"/>
</dbReference>
<dbReference type="GO" id="GO:0044550">
    <property type="term" value="P:secondary metabolite biosynthetic process"/>
    <property type="evidence" value="ECO:0007669"/>
    <property type="project" value="TreeGrafter"/>
</dbReference>
<comment type="similarity">
    <text evidence="2">Belongs to the ATP-dependent AMP-binding enzyme family.</text>
</comment>
<dbReference type="Pfam" id="PF00668">
    <property type="entry name" value="Condensation"/>
    <property type="match status" value="1"/>
</dbReference>
<organism evidence="8 9">
    <name type="scientific">Thermoflavimicrobium daqui</name>
    <dbReference type="NCBI Taxonomy" id="2137476"/>
    <lineage>
        <taxon>Bacteria</taxon>
        <taxon>Bacillati</taxon>
        <taxon>Bacillota</taxon>
        <taxon>Bacilli</taxon>
        <taxon>Bacillales</taxon>
        <taxon>Thermoactinomycetaceae</taxon>
        <taxon>Thermoflavimicrobium</taxon>
    </lineage>
</organism>
<dbReference type="InterPro" id="IPR010071">
    <property type="entry name" value="AA_adenyl_dom"/>
</dbReference>
<gene>
    <name evidence="8" type="ORF">DL897_09025</name>
</gene>
<dbReference type="Pfam" id="PF00501">
    <property type="entry name" value="AMP-binding"/>
    <property type="match status" value="2"/>
</dbReference>
<dbReference type="GO" id="GO:0005737">
    <property type="term" value="C:cytoplasm"/>
    <property type="evidence" value="ECO:0007669"/>
    <property type="project" value="TreeGrafter"/>
</dbReference>
<keyword evidence="4" id="KW-0597">Phosphoprotein</keyword>